<evidence type="ECO:0000313" key="2">
    <source>
        <dbReference type="Proteomes" id="UP000468707"/>
    </source>
</evidence>
<sequence>MGTGFVIKFFLGKLGSNHLPPFFVAREEKGQTALLAGWAFVLYRGSWKPKVESRRCTGGRRSPERSGLEAEVFQLPQGLGADPPIILLTDPVGAGPLYHAI</sequence>
<proteinExistence type="predicted"/>
<reference evidence="1 2" key="1">
    <citation type="submission" date="2020-01" db="EMBL/GenBank/DDBJ databases">
        <title>Muricauda sediminis sp.nov. 40Bstr401.</title>
        <authorList>
            <person name="Xue Z."/>
            <person name="Zhu S."/>
            <person name="Ren N."/>
            <person name="Chen T."/>
            <person name="Chen X."/>
            <person name="Chen J."/>
            <person name="Yang J."/>
        </authorList>
    </citation>
    <scope>NUCLEOTIDE SEQUENCE [LARGE SCALE GENOMIC DNA]</scope>
    <source>
        <strain evidence="1 2">40Bstr401</strain>
    </source>
</reference>
<dbReference type="AlphaFoldDB" id="A0A6I5L0S2"/>
<name>A0A6I5L0S2_9FLAO</name>
<dbReference type="RefSeq" id="WP_163634842.1">
    <property type="nucleotide sequence ID" value="NZ_JAAAMI010000003.1"/>
</dbReference>
<dbReference type="EMBL" id="JAAAMI010000003">
    <property type="protein sequence ID" value="NDV43351.1"/>
    <property type="molecule type" value="Genomic_DNA"/>
</dbReference>
<protein>
    <submittedName>
        <fullName evidence="1">Uncharacterized protein</fullName>
    </submittedName>
</protein>
<keyword evidence="2" id="KW-1185">Reference proteome</keyword>
<gene>
    <name evidence="1" type="ORF">GTK07_08420</name>
</gene>
<dbReference type="Proteomes" id="UP000468707">
    <property type="component" value="Unassembled WGS sequence"/>
</dbReference>
<accession>A0A6I5L0S2</accession>
<organism evidence="1 2">
    <name type="scientific">Flagellimonas sediminis</name>
    <dbReference type="NCBI Taxonomy" id="2696468"/>
    <lineage>
        <taxon>Bacteria</taxon>
        <taxon>Pseudomonadati</taxon>
        <taxon>Bacteroidota</taxon>
        <taxon>Flavobacteriia</taxon>
        <taxon>Flavobacteriales</taxon>
        <taxon>Flavobacteriaceae</taxon>
        <taxon>Flagellimonas</taxon>
    </lineage>
</organism>
<comment type="caution">
    <text evidence="1">The sequence shown here is derived from an EMBL/GenBank/DDBJ whole genome shotgun (WGS) entry which is preliminary data.</text>
</comment>
<evidence type="ECO:0000313" key="1">
    <source>
        <dbReference type="EMBL" id="NDV43351.1"/>
    </source>
</evidence>